<comment type="caution">
    <text evidence="2">The sequence shown here is derived from an EMBL/GenBank/DDBJ whole genome shotgun (WGS) entry which is preliminary data.</text>
</comment>
<evidence type="ECO:0000259" key="1">
    <source>
        <dbReference type="Pfam" id="PF00501"/>
    </source>
</evidence>
<dbReference type="PANTHER" id="PTHR43767">
    <property type="entry name" value="LONG-CHAIN-FATTY-ACID--COA LIGASE"/>
    <property type="match status" value="1"/>
</dbReference>
<dbReference type="PANTHER" id="PTHR43767:SF1">
    <property type="entry name" value="NONRIBOSOMAL PEPTIDE SYNTHASE PES1 (EUROFUNG)-RELATED"/>
    <property type="match status" value="1"/>
</dbReference>
<accession>A0ABV7G8L2</accession>
<dbReference type="InterPro" id="IPR050237">
    <property type="entry name" value="ATP-dep_AMP-bd_enzyme"/>
</dbReference>
<dbReference type="RefSeq" id="WP_248934928.1">
    <property type="nucleotide sequence ID" value="NZ_JAKILF010000002.1"/>
</dbReference>
<dbReference type="InterPro" id="IPR000873">
    <property type="entry name" value="AMP-dep_synth/lig_dom"/>
</dbReference>
<dbReference type="PROSITE" id="PS00455">
    <property type="entry name" value="AMP_BINDING"/>
    <property type="match status" value="1"/>
</dbReference>
<proteinExistence type="predicted"/>
<dbReference type="InterPro" id="IPR042099">
    <property type="entry name" value="ANL_N_sf"/>
</dbReference>
<reference evidence="3" key="1">
    <citation type="journal article" date="2019" name="Int. J. Syst. Evol. Microbiol.">
        <title>The Global Catalogue of Microorganisms (GCM) 10K type strain sequencing project: providing services to taxonomists for standard genome sequencing and annotation.</title>
        <authorList>
            <consortium name="The Broad Institute Genomics Platform"/>
            <consortium name="The Broad Institute Genome Sequencing Center for Infectious Disease"/>
            <person name="Wu L."/>
            <person name="Ma J."/>
        </authorList>
    </citation>
    <scope>NUCLEOTIDE SEQUENCE [LARGE SCALE GENOMIC DNA]</scope>
    <source>
        <strain evidence="3">KCTC 52277</strain>
    </source>
</reference>
<evidence type="ECO:0000313" key="3">
    <source>
        <dbReference type="Proteomes" id="UP001595621"/>
    </source>
</evidence>
<dbReference type="EMBL" id="JBHRTD010000006">
    <property type="protein sequence ID" value="MFC3137864.1"/>
    <property type="molecule type" value="Genomic_DNA"/>
</dbReference>
<dbReference type="Proteomes" id="UP001595621">
    <property type="component" value="Unassembled WGS sequence"/>
</dbReference>
<dbReference type="GO" id="GO:0016874">
    <property type="term" value="F:ligase activity"/>
    <property type="evidence" value="ECO:0007669"/>
    <property type="project" value="UniProtKB-KW"/>
</dbReference>
<feature type="domain" description="AMP-dependent synthetase/ligase" evidence="1">
    <location>
        <begin position="22"/>
        <end position="410"/>
    </location>
</feature>
<dbReference type="NCBIfam" id="NF006754">
    <property type="entry name" value="PRK09274.1"/>
    <property type="match status" value="1"/>
</dbReference>
<keyword evidence="3" id="KW-1185">Reference proteome</keyword>
<keyword evidence="2" id="KW-0436">Ligase</keyword>
<organism evidence="2 3">
    <name type="scientific">Shewanella submarina</name>
    <dbReference type="NCBI Taxonomy" id="2016376"/>
    <lineage>
        <taxon>Bacteria</taxon>
        <taxon>Pseudomonadati</taxon>
        <taxon>Pseudomonadota</taxon>
        <taxon>Gammaproteobacteria</taxon>
        <taxon>Alteromonadales</taxon>
        <taxon>Shewanellaceae</taxon>
        <taxon>Shewanella</taxon>
    </lineage>
</organism>
<dbReference type="Pfam" id="PF00501">
    <property type="entry name" value="AMP-binding"/>
    <property type="match status" value="1"/>
</dbReference>
<protein>
    <submittedName>
        <fullName evidence="2">Fatty acid CoA ligase family protein</fullName>
    </submittedName>
</protein>
<dbReference type="Gene3D" id="3.40.50.12780">
    <property type="entry name" value="N-terminal domain of ligase-like"/>
    <property type="match status" value="1"/>
</dbReference>
<dbReference type="SUPFAM" id="SSF56801">
    <property type="entry name" value="Acetyl-CoA synthetase-like"/>
    <property type="match status" value="1"/>
</dbReference>
<gene>
    <name evidence="2" type="ORF">ACFOE0_06610</name>
</gene>
<sequence length="561" mass="60662">MTPGGHELPLATPNNLCEHLKTAALTRPDDLAVARQLANGEFEELTLAQLERLSDRIALALREQGIVGGMKAVLMVTPGLEFFALTFALFKAGIIPVMVDPGMGTANLKTCLAKARPDAFIGIPKAQLARRLLGWGKETVQKVVTVGGSGIWGGKSLKRLLADVSVDAVYQPQLPAEDQLCAILYTSGSTGEPKGVEYTHTMFNAQIQSLKQDYGIKPGERDLATFPLFALFGPALGMASIIPDMDASRPITADPEVLLRAVERYRCTNLFLNPALLAKLANYPGNEQEEASIRTRLASVQRVISAGAPADIGQITRLRKLLADGVEVLNSYGATEALPVSMFPSSQLASTAPQTDTGGGICVGYPVAAEIRIARIDNGTIGNVKDAEWLSEGQIGEIWVKGAVASAAYYDNPTATSKAKVADGTEFWHRMGDVGYLDSKGRLWMCGRMGHRVCGAEKTWFTLPCERIFNTHPGVSRTALVGVEIEGSITPVLCVELAAGIDADTVFSQLATLSQEYSHTLGINRFIQHDGFPMDVRHNAKIFREKLAQWAQKRWQKAWTA</sequence>
<dbReference type="InterPro" id="IPR020845">
    <property type="entry name" value="AMP-binding_CS"/>
</dbReference>
<evidence type="ECO:0000313" key="2">
    <source>
        <dbReference type="EMBL" id="MFC3137864.1"/>
    </source>
</evidence>
<name>A0ABV7G8L2_9GAMM</name>